<name>A0A0A9ENS2_ARUDO</name>
<evidence type="ECO:0000313" key="1">
    <source>
        <dbReference type="EMBL" id="JAD97672.1"/>
    </source>
</evidence>
<reference evidence="1" key="1">
    <citation type="submission" date="2014-09" db="EMBL/GenBank/DDBJ databases">
        <authorList>
            <person name="Magalhaes I.L.F."/>
            <person name="Oliveira U."/>
            <person name="Santos F.R."/>
            <person name="Vidigal T.H.D.A."/>
            <person name="Brescovit A.D."/>
            <person name="Santos A.J."/>
        </authorList>
    </citation>
    <scope>NUCLEOTIDE SEQUENCE</scope>
    <source>
        <tissue evidence="1">Shoot tissue taken approximately 20 cm above the soil surface</tissue>
    </source>
</reference>
<proteinExistence type="predicted"/>
<protein>
    <submittedName>
        <fullName evidence="1">Uncharacterized protein</fullName>
    </submittedName>
</protein>
<dbReference type="EMBL" id="GBRH01200223">
    <property type="protein sequence ID" value="JAD97672.1"/>
    <property type="molecule type" value="Transcribed_RNA"/>
</dbReference>
<reference evidence="1" key="2">
    <citation type="journal article" date="2015" name="Data Brief">
        <title>Shoot transcriptome of the giant reed, Arundo donax.</title>
        <authorList>
            <person name="Barrero R.A."/>
            <person name="Guerrero F.D."/>
            <person name="Moolhuijzen P."/>
            <person name="Goolsby J.A."/>
            <person name="Tidwell J."/>
            <person name="Bellgard S.E."/>
            <person name="Bellgard M.I."/>
        </authorList>
    </citation>
    <scope>NUCLEOTIDE SEQUENCE</scope>
    <source>
        <tissue evidence="1">Shoot tissue taken approximately 20 cm above the soil surface</tissue>
    </source>
</reference>
<accession>A0A0A9ENS2</accession>
<sequence>MVQHPQAKHILKHFPHSMMMTDQHTSLSSSYQG</sequence>
<organism evidence="1">
    <name type="scientific">Arundo donax</name>
    <name type="common">Giant reed</name>
    <name type="synonym">Donax arundinaceus</name>
    <dbReference type="NCBI Taxonomy" id="35708"/>
    <lineage>
        <taxon>Eukaryota</taxon>
        <taxon>Viridiplantae</taxon>
        <taxon>Streptophyta</taxon>
        <taxon>Embryophyta</taxon>
        <taxon>Tracheophyta</taxon>
        <taxon>Spermatophyta</taxon>
        <taxon>Magnoliopsida</taxon>
        <taxon>Liliopsida</taxon>
        <taxon>Poales</taxon>
        <taxon>Poaceae</taxon>
        <taxon>PACMAD clade</taxon>
        <taxon>Arundinoideae</taxon>
        <taxon>Arundineae</taxon>
        <taxon>Arundo</taxon>
    </lineage>
</organism>
<dbReference type="AlphaFoldDB" id="A0A0A9ENS2"/>